<dbReference type="InterPro" id="IPR036291">
    <property type="entry name" value="NAD(P)-bd_dom_sf"/>
</dbReference>
<protein>
    <submittedName>
        <fullName evidence="3">Short-chain dehydrogenase</fullName>
    </submittedName>
</protein>
<evidence type="ECO:0000313" key="4">
    <source>
        <dbReference type="Proteomes" id="UP000199415"/>
    </source>
</evidence>
<evidence type="ECO:0000256" key="1">
    <source>
        <dbReference type="ARBA" id="ARBA00006484"/>
    </source>
</evidence>
<dbReference type="AlphaFoldDB" id="A0A1G7MES5"/>
<accession>A0A1G7MES5</accession>
<reference evidence="3 4" key="1">
    <citation type="submission" date="2016-10" db="EMBL/GenBank/DDBJ databases">
        <authorList>
            <person name="de Groot N.N."/>
        </authorList>
    </citation>
    <scope>NUCLEOTIDE SEQUENCE [LARGE SCALE GENOMIC DNA]</scope>
    <source>
        <strain evidence="3 4">DSM 25584</strain>
    </source>
</reference>
<name>A0A1G7MES5_9PROT</name>
<comment type="similarity">
    <text evidence="1">Belongs to the short-chain dehydrogenases/reductases (SDR) family.</text>
</comment>
<sequence length="257" mass="26595">MANAVRDPRSVLITGASSGIGAALARAYAAPGVTLFLSGRNAERLEQVAAAARQSGAQVNTRTLDVDDREATAAWVAEADATAPLELAIANAGISAGTGSGAESAEQARAIFATNLGGVLNTLDPGIERMRERGRGQIAIVSSLAAFRGFPGAPAYCASKAAVRVWGEALRGHLADAGIGVSVVCPGFVETPMTSVNAFPMPFLMDADRAAWRIKRRLAKDKPRISFPRPLAAAVWLLAALPPGVTDALLSRLPAKD</sequence>
<dbReference type="PRINTS" id="PR00081">
    <property type="entry name" value="GDHRDH"/>
</dbReference>
<dbReference type="Proteomes" id="UP000199415">
    <property type="component" value="Unassembled WGS sequence"/>
</dbReference>
<dbReference type="PROSITE" id="PS00061">
    <property type="entry name" value="ADH_SHORT"/>
    <property type="match status" value="1"/>
</dbReference>
<dbReference type="GO" id="GO:0016020">
    <property type="term" value="C:membrane"/>
    <property type="evidence" value="ECO:0007669"/>
    <property type="project" value="TreeGrafter"/>
</dbReference>
<dbReference type="SUPFAM" id="SSF51735">
    <property type="entry name" value="NAD(P)-binding Rossmann-fold domains"/>
    <property type="match status" value="1"/>
</dbReference>
<dbReference type="EMBL" id="FNCE01000001">
    <property type="protein sequence ID" value="SDF60318.1"/>
    <property type="molecule type" value="Genomic_DNA"/>
</dbReference>
<organism evidence="3 4">
    <name type="scientific">Limimonas halophila</name>
    <dbReference type="NCBI Taxonomy" id="1082479"/>
    <lineage>
        <taxon>Bacteria</taxon>
        <taxon>Pseudomonadati</taxon>
        <taxon>Pseudomonadota</taxon>
        <taxon>Alphaproteobacteria</taxon>
        <taxon>Rhodospirillales</taxon>
        <taxon>Rhodovibrionaceae</taxon>
        <taxon>Limimonas</taxon>
    </lineage>
</organism>
<dbReference type="Pfam" id="PF00106">
    <property type="entry name" value="adh_short"/>
    <property type="match status" value="1"/>
</dbReference>
<dbReference type="InterPro" id="IPR002347">
    <property type="entry name" value="SDR_fam"/>
</dbReference>
<dbReference type="Gene3D" id="3.40.50.720">
    <property type="entry name" value="NAD(P)-binding Rossmann-like Domain"/>
    <property type="match status" value="1"/>
</dbReference>
<evidence type="ECO:0000256" key="2">
    <source>
        <dbReference type="ARBA" id="ARBA00023002"/>
    </source>
</evidence>
<evidence type="ECO:0000313" key="3">
    <source>
        <dbReference type="EMBL" id="SDF60318.1"/>
    </source>
</evidence>
<dbReference type="GO" id="GO:0016491">
    <property type="term" value="F:oxidoreductase activity"/>
    <property type="evidence" value="ECO:0007669"/>
    <property type="project" value="UniProtKB-KW"/>
</dbReference>
<keyword evidence="4" id="KW-1185">Reference proteome</keyword>
<dbReference type="STRING" id="1082479.SAMN05216241_101592"/>
<gene>
    <name evidence="3" type="ORF">SAMN05216241_101592</name>
</gene>
<dbReference type="InterPro" id="IPR020904">
    <property type="entry name" value="Sc_DH/Rdtase_CS"/>
</dbReference>
<keyword evidence="2" id="KW-0560">Oxidoreductase</keyword>
<proteinExistence type="inferred from homology"/>
<dbReference type="PANTHER" id="PTHR44196">
    <property type="entry name" value="DEHYDROGENASE/REDUCTASE SDR FAMILY MEMBER 7B"/>
    <property type="match status" value="1"/>
</dbReference>
<dbReference type="RefSeq" id="WP_245659418.1">
    <property type="nucleotide sequence ID" value="NZ_FNCE01000001.1"/>
</dbReference>
<dbReference type="PANTHER" id="PTHR44196:SF1">
    <property type="entry name" value="DEHYDROGENASE_REDUCTASE SDR FAMILY MEMBER 7B"/>
    <property type="match status" value="1"/>
</dbReference>